<keyword evidence="1" id="KW-0472">Membrane</keyword>
<dbReference type="Gene3D" id="3.30.110.170">
    <property type="entry name" value="Protein of unknown function (DUF541), domain 1"/>
    <property type="match status" value="1"/>
</dbReference>
<dbReference type="InterPro" id="IPR052022">
    <property type="entry name" value="26kDa_periplasmic_antigen"/>
</dbReference>
<keyword evidence="1" id="KW-0812">Transmembrane</keyword>
<dbReference type="Pfam" id="PF04402">
    <property type="entry name" value="SIMPL"/>
    <property type="match status" value="1"/>
</dbReference>
<gene>
    <name evidence="2" type="ORF">A2730_00840</name>
</gene>
<organism evidence="2 3">
    <name type="scientific">Candidatus Staskawiczbacteria bacterium RIFCSPHIGHO2_01_FULL_39_25</name>
    <dbReference type="NCBI Taxonomy" id="1802202"/>
    <lineage>
        <taxon>Bacteria</taxon>
        <taxon>Candidatus Staskawicziibacteriota</taxon>
    </lineage>
</organism>
<dbReference type="InterPro" id="IPR007497">
    <property type="entry name" value="SIMPL/DUF541"/>
</dbReference>
<evidence type="ECO:0000313" key="2">
    <source>
        <dbReference type="EMBL" id="OGZ63819.1"/>
    </source>
</evidence>
<reference evidence="2 3" key="1">
    <citation type="journal article" date="2016" name="Nat. Commun.">
        <title>Thousands of microbial genomes shed light on interconnected biogeochemical processes in an aquifer system.</title>
        <authorList>
            <person name="Anantharaman K."/>
            <person name="Brown C.T."/>
            <person name="Hug L.A."/>
            <person name="Sharon I."/>
            <person name="Castelle C.J."/>
            <person name="Probst A.J."/>
            <person name="Thomas B.C."/>
            <person name="Singh A."/>
            <person name="Wilkins M.J."/>
            <person name="Karaoz U."/>
            <person name="Brodie E.L."/>
            <person name="Williams K.H."/>
            <person name="Hubbard S.S."/>
            <person name="Banfield J.F."/>
        </authorList>
    </citation>
    <scope>NUCLEOTIDE SEQUENCE [LARGE SCALE GENOMIC DNA]</scope>
</reference>
<dbReference type="Gene3D" id="3.30.70.2970">
    <property type="entry name" value="Protein of unknown function (DUF541), domain 2"/>
    <property type="match status" value="1"/>
</dbReference>
<dbReference type="PANTHER" id="PTHR34387">
    <property type="entry name" value="SLR1258 PROTEIN"/>
    <property type="match status" value="1"/>
</dbReference>
<name>A0A1G2HN50_9BACT</name>
<comment type="caution">
    <text evidence="2">The sequence shown here is derived from an EMBL/GenBank/DDBJ whole genome shotgun (WGS) entry which is preliminary data.</text>
</comment>
<dbReference type="AlphaFoldDB" id="A0A1G2HN50"/>
<dbReference type="GO" id="GO:0006974">
    <property type="term" value="P:DNA damage response"/>
    <property type="evidence" value="ECO:0007669"/>
    <property type="project" value="TreeGrafter"/>
</dbReference>
<evidence type="ECO:0000256" key="1">
    <source>
        <dbReference type="SAM" id="Phobius"/>
    </source>
</evidence>
<keyword evidence="1" id="KW-1133">Transmembrane helix</keyword>
<accession>A0A1G2HN50</accession>
<dbReference type="STRING" id="1802202.A2730_00840"/>
<feature type="transmembrane region" description="Helical" evidence="1">
    <location>
        <begin position="14"/>
        <end position="35"/>
    </location>
</feature>
<evidence type="ECO:0000313" key="3">
    <source>
        <dbReference type="Proteomes" id="UP000176855"/>
    </source>
</evidence>
<dbReference type="PANTHER" id="PTHR34387:SF1">
    <property type="entry name" value="PERIPLASMIC IMMUNOGENIC PROTEIN"/>
    <property type="match status" value="1"/>
</dbReference>
<proteinExistence type="predicted"/>
<sequence>MEEKTHTIEFSEKVFKLGLAIIAVTALFLIGQMIYQFKSLPQNAPHEITVSGEGKALVKPDIATISFGANTQGLKSQEVVNRNNDIMNAVIKSIKESGVEDKDIKTTFYNLTPIYDYTPRGGREFKGYSLDQQISVKIRNFDKISEILDKAAANGANTIGDLQFTVDDMEKIRAEARTEAIKNAKEKAMSLIGPAGLTIERVVSITEGHGIQPPQPFYGQAEAFSKDAASIAPQIQPGQMEVVSNVTLTYRVR</sequence>
<dbReference type="EMBL" id="MHOO01000011">
    <property type="protein sequence ID" value="OGZ63819.1"/>
    <property type="molecule type" value="Genomic_DNA"/>
</dbReference>
<evidence type="ECO:0008006" key="4">
    <source>
        <dbReference type="Google" id="ProtNLM"/>
    </source>
</evidence>
<dbReference type="Proteomes" id="UP000176855">
    <property type="component" value="Unassembled WGS sequence"/>
</dbReference>
<protein>
    <recommendedName>
        <fullName evidence="4">SIMPL domain-containing protein</fullName>
    </recommendedName>
</protein>